<dbReference type="EC" id="2.3.1.266" evidence="5 6"/>
<accession>A0A0F7JXD4</accession>
<evidence type="ECO:0000259" key="7">
    <source>
        <dbReference type="PROSITE" id="PS51186"/>
    </source>
</evidence>
<dbReference type="PATRIC" id="fig|1543721.4.peg.1648"/>
<evidence type="ECO:0000313" key="9">
    <source>
        <dbReference type="Proteomes" id="UP000034410"/>
    </source>
</evidence>
<dbReference type="InterPro" id="IPR006464">
    <property type="entry name" value="AcTrfase_RimI/Ard1"/>
</dbReference>
<evidence type="ECO:0000313" key="8">
    <source>
        <dbReference type="EMBL" id="AKH20297.1"/>
    </source>
</evidence>
<dbReference type="EMBL" id="CP011412">
    <property type="protein sequence ID" value="AKH20297.1"/>
    <property type="molecule type" value="Genomic_DNA"/>
</dbReference>
<dbReference type="InterPro" id="IPR016181">
    <property type="entry name" value="Acyl_CoA_acyltransferase"/>
</dbReference>
<feature type="active site" description="Proton acceptor" evidence="5">
    <location>
        <position position="111"/>
    </location>
</feature>
<dbReference type="Proteomes" id="UP000034410">
    <property type="component" value="Chromosome"/>
</dbReference>
<dbReference type="HAMAP" id="MF_02210">
    <property type="entry name" value="RimI"/>
    <property type="match status" value="1"/>
</dbReference>
<keyword evidence="2 5" id="KW-0963">Cytoplasm</keyword>
<dbReference type="PROSITE" id="PS51186">
    <property type="entry name" value="GNAT"/>
    <property type="match status" value="1"/>
</dbReference>
<dbReference type="RefSeq" id="WP_046859232.1">
    <property type="nucleotide sequence ID" value="NZ_CP011412.1"/>
</dbReference>
<gene>
    <name evidence="5" type="primary">rimI</name>
    <name evidence="8" type="ORF">AAY24_07965</name>
</gene>
<dbReference type="InterPro" id="IPR043690">
    <property type="entry name" value="RimI"/>
</dbReference>
<keyword evidence="4 5" id="KW-0012">Acyltransferase</keyword>
<dbReference type="AlphaFoldDB" id="A0A0F7JXD4"/>
<evidence type="ECO:0000256" key="2">
    <source>
        <dbReference type="ARBA" id="ARBA00022490"/>
    </source>
</evidence>
<dbReference type="Gene3D" id="3.40.630.30">
    <property type="match status" value="1"/>
</dbReference>
<dbReference type="SUPFAM" id="SSF55729">
    <property type="entry name" value="Acyl-CoA N-acyltransferases (Nat)"/>
    <property type="match status" value="1"/>
</dbReference>
<dbReference type="KEGG" id="seds:AAY24_07965"/>
<keyword evidence="3 5" id="KW-0808">Transferase</keyword>
<dbReference type="OrthoDB" id="9796919at2"/>
<proteinExistence type="inferred from homology"/>
<dbReference type="PANTHER" id="PTHR43420">
    <property type="entry name" value="ACETYLTRANSFERASE"/>
    <property type="match status" value="1"/>
</dbReference>
<evidence type="ECO:0000256" key="4">
    <source>
        <dbReference type="ARBA" id="ARBA00023315"/>
    </source>
</evidence>
<evidence type="ECO:0000256" key="1">
    <source>
        <dbReference type="ARBA" id="ARBA00005395"/>
    </source>
</evidence>
<organism evidence="8 9">
    <name type="scientific">Sedimenticola thiotaurini</name>
    <dbReference type="NCBI Taxonomy" id="1543721"/>
    <lineage>
        <taxon>Bacteria</taxon>
        <taxon>Pseudomonadati</taxon>
        <taxon>Pseudomonadota</taxon>
        <taxon>Gammaproteobacteria</taxon>
        <taxon>Chromatiales</taxon>
        <taxon>Sedimenticolaceae</taxon>
        <taxon>Sedimenticola</taxon>
    </lineage>
</organism>
<keyword evidence="9" id="KW-1185">Reference proteome</keyword>
<reference evidence="8 9" key="1">
    <citation type="journal article" date="2015" name="Genome Announc.">
        <title>Complete Genome Sequence of Sedimenticola thiotaurini Strain SIP-G1, a Polyphosphate- and Polyhydroxyalkanoate-Accumulating Sulfur-Oxidizing Gammaproteobacterium Isolated from Salt Marsh Sediments.</title>
        <authorList>
            <person name="Flood B.E."/>
            <person name="Jones D.S."/>
            <person name="Bailey J.V."/>
        </authorList>
    </citation>
    <scope>NUCLEOTIDE SEQUENCE [LARGE SCALE GENOMIC DNA]</scope>
    <source>
        <strain evidence="8 9">SIP-G1</strain>
    </source>
</reference>
<comment type="catalytic activity">
    <reaction evidence="5 6">
        <text>N-terminal L-alanyl-[ribosomal protein bS18] + acetyl-CoA = N-terminal N(alpha)-acetyl-L-alanyl-[ribosomal protein bS18] + CoA + H(+)</text>
        <dbReference type="Rhea" id="RHEA:43756"/>
        <dbReference type="Rhea" id="RHEA-COMP:10676"/>
        <dbReference type="Rhea" id="RHEA-COMP:10677"/>
        <dbReference type="ChEBI" id="CHEBI:15378"/>
        <dbReference type="ChEBI" id="CHEBI:57287"/>
        <dbReference type="ChEBI" id="CHEBI:57288"/>
        <dbReference type="ChEBI" id="CHEBI:64718"/>
        <dbReference type="ChEBI" id="CHEBI:83683"/>
        <dbReference type="EC" id="2.3.1.266"/>
    </reaction>
</comment>
<dbReference type="InterPro" id="IPR000182">
    <property type="entry name" value="GNAT_dom"/>
</dbReference>
<protein>
    <recommendedName>
        <fullName evidence="5 6">[Ribosomal protein bS18]-alanine N-acetyltransferase</fullName>
        <ecNumber evidence="5 6">2.3.1.266</ecNumber>
    </recommendedName>
</protein>
<dbReference type="CDD" id="cd04301">
    <property type="entry name" value="NAT_SF"/>
    <property type="match status" value="1"/>
</dbReference>
<comment type="caution">
    <text evidence="5">Lacks conserved residue(s) required for the propagation of feature annotation.</text>
</comment>
<feature type="domain" description="N-acetyltransferase" evidence="7">
    <location>
        <begin position="10"/>
        <end position="154"/>
    </location>
</feature>
<comment type="function">
    <text evidence="5 6">Acetylates the N-terminal alanine of ribosomal protein bS18.</text>
</comment>
<evidence type="ECO:0000256" key="6">
    <source>
        <dbReference type="RuleBase" id="RU363094"/>
    </source>
</evidence>
<evidence type="ECO:0000256" key="5">
    <source>
        <dbReference type="HAMAP-Rule" id="MF_02210"/>
    </source>
</evidence>
<sequence>MNAIIRDPLLRIRPLRESDIDAIMTVEQRCYDFPWTAGIFRDSLRVGYICWGYFLDQRLVGYGVMSVAAGEAHVLNICTDPEVRGQGLARRLLQRLINQARERDADTVFLEVRASNRVAIGLYESLGFNEIGRRRGYYPADQGREDAILFAKAL</sequence>
<feature type="active site" description="Proton donor" evidence="5">
    <location>
        <position position="123"/>
    </location>
</feature>
<dbReference type="GO" id="GO:0005737">
    <property type="term" value="C:cytoplasm"/>
    <property type="evidence" value="ECO:0007669"/>
    <property type="project" value="UniProtKB-SubCell"/>
</dbReference>
<evidence type="ECO:0000256" key="3">
    <source>
        <dbReference type="ARBA" id="ARBA00022679"/>
    </source>
</evidence>
<dbReference type="PANTHER" id="PTHR43420:SF51">
    <property type="entry name" value="PEPTIDYL-LYSINE N-ACETYLTRANSFERASE YIAC"/>
    <property type="match status" value="1"/>
</dbReference>
<dbReference type="InterPro" id="IPR050680">
    <property type="entry name" value="YpeA/RimI_acetyltransf"/>
</dbReference>
<name>A0A0F7JXD4_9GAMM</name>
<dbReference type="GO" id="GO:0008999">
    <property type="term" value="F:protein-N-terminal-alanine acetyltransferase activity"/>
    <property type="evidence" value="ECO:0007669"/>
    <property type="project" value="UniProtKB-UniRule"/>
</dbReference>
<feature type="binding site" evidence="5">
    <location>
        <position position="116"/>
    </location>
    <ligand>
        <name>acetyl-CoA</name>
        <dbReference type="ChEBI" id="CHEBI:57288"/>
    </ligand>
</feature>
<dbReference type="Pfam" id="PF00583">
    <property type="entry name" value="Acetyltransf_1"/>
    <property type="match status" value="1"/>
</dbReference>
<comment type="subcellular location">
    <subcellularLocation>
        <location evidence="5 6">Cytoplasm</location>
    </subcellularLocation>
</comment>
<dbReference type="NCBIfam" id="TIGR01575">
    <property type="entry name" value="rimI"/>
    <property type="match status" value="1"/>
</dbReference>
<comment type="similarity">
    <text evidence="1 5 6">Belongs to the acetyltransferase family. RimI subfamily.</text>
</comment>